<dbReference type="AlphaFoldDB" id="A0A1Q2MFG0"/>
<keyword evidence="5" id="KW-1185">Reference proteome</keyword>
<keyword evidence="2" id="KW-0812">Transmembrane</keyword>
<accession>A0A1Q2MFG0</accession>
<evidence type="ECO:0000313" key="5">
    <source>
        <dbReference type="Proteomes" id="UP000188181"/>
    </source>
</evidence>
<dbReference type="Proteomes" id="UP000188181">
    <property type="component" value="Chromosome"/>
</dbReference>
<dbReference type="EC" id="2.-.-.-" evidence="4"/>
<evidence type="ECO:0000256" key="2">
    <source>
        <dbReference type="SAM" id="Phobius"/>
    </source>
</evidence>
<dbReference type="InterPro" id="IPR003362">
    <property type="entry name" value="Bact_transf"/>
</dbReference>
<dbReference type="EMBL" id="CP019646">
    <property type="protein sequence ID" value="AQQ71288.1"/>
    <property type="molecule type" value="Genomic_DNA"/>
</dbReference>
<keyword evidence="2" id="KW-1133">Transmembrane helix</keyword>
<feature type="transmembrane region" description="Helical" evidence="2">
    <location>
        <begin position="12"/>
        <end position="32"/>
    </location>
</feature>
<dbReference type="RefSeq" id="WP_222566307.1">
    <property type="nucleotide sequence ID" value="NZ_CP019646.1"/>
</dbReference>
<sequence>MYSILKRVLDILISLGAILLLLPVYLTVAVYIKCVSPGAAVFRQERAGRNAKPFILYKFRTMRLDCDPYGNSPDSASDSRLIKGGDFLRRSSLDELPQLFNVLKGQMSMVGPRPLYVSQIPEWGEKYISRLDVKPGMTGLAQVMGRGALTIEEKLELDVEYVRRACIWLDIKIMLMTLYVVLTGKDIYEKRYSRDKQKRGEG</sequence>
<organism evidence="4 5">
    <name type="scientific">Limihaloglobus sulfuriphilus</name>
    <dbReference type="NCBI Taxonomy" id="1851148"/>
    <lineage>
        <taxon>Bacteria</taxon>
        <taxon>Pseudomonadati</taxon>
        <taxon>Planctomycetota</taxon>
        <taxon>Phycisphaerae</taxon>
        <taxon>Sedimentisphaerales</taxon>
        <taxon>Sedimentisphaeraceae</taxon>
        <taxon>Limihaloglobus</taxon>
    </lineage>
</organism>
<dbReference type="KEGG" id="pbas:SMSP2_01659"/>
<dbReference type="STRING" id="1851148.SMSP2_01659"/>
<keyword evidence="4" id="KW-0808">Transferase</keyword>
<dbReference type="PANTHER" id="PTHR30576">
    <property type="entry name" value="COLANIC BIOSYNTHESIS UDP-GLUCOSE LIPID CARRIER TRANSFERASE"/>
    <property type="match status" value="1"/>
</dbReference>
<feature type="domain" description="Bacterial sugar transferase" evidence="3">
    <location>
        <begin position="6"/>
        <end position="182"/>
    </location>
</feature>
<reference evidence="5" key="1">
    <citation type="submission" date="2017-02" db="EMBL/GenBank/DDBJ databases">
        <title>Comparative genomics and description of representatives of a novel lineage of planctomycetes thriving in anoxic sediments.</title>
        <authorList>
            <person name="Spring S."/>
            <person name="Bunk B."/>
            <person name="Sproer C."/>
        </authorList>
    </citation>
    <scope>NUCLEOTIDE SEQUENCE [LARGE SCALE GENOMIC DNA]</scope>
    <source>
        <strain evidence="5">SM-Chi-D1</strain>
    </source>
</reference>
<evidence type="ECO:0000259" key="3">
    <source>
        <dbReference type="Pfam" id="PF02397"/>
    </source>
</evidence>
<dbReference type="Pfam" id="PF02397">
    <property type="entry name" value="Bac_transf"/>
    <property type="match status" value="1"/>
</dbReference>
<gene>
    <name evidence="4" type="primary">epsL</name>
    <name evidence="4" type="ORF">SMSP2_01659</name>
</gene>
<dbReference type="GO" id="GO:0016780">
    <property type="term" value="F:phosphotransferase activity, for other substituted phosphate groups"/>
    <property type="evidence" value="ECO:0007669"/>
    <property type="project" value="TreeGrafter"/>
</dbReference>
<evidence type="ECO:0000313" key="4">
    <source>
        <dbReference type="EMBL" id="AQQ71288.1"/>
    </source>
</evidence>
<name>A0A1Q2MFG0_9BACT</name>
<dbReference type="PANTHER" id="PTHR30576:SF0">
    <property type="entry name" value="UNDECAPRENYL-PHOSPHATE N-ACETYLGALACTOSAMINYL 1-PHOSPHATE TRANSFERASE-RELATED"/>
    <property type="match status" value="1"/>
</dbReference>
<protein>
    <submittedName>
        <fullName evidence="4">Putative sugar transferase EpsL</fullName>
        <ecNumber evidence="4">2.-.-.-</ecNumber>
    </submittedName>
</protein>
<comment type="similarity">
    <text evidence="1">Belongs to the bacterial sugar transferase family.</text>
</comment>
<proteinExistence type="inferred from homology"/>
<keyword evidence="2" id="KW-0472">Membrane</keyword>
<evidence type="ECO:0000256" key="1">
    <source>
        <dbReference type="ARBA" id="ARBA00006464"/>
    </source>
</evidence>